<dbReference type="GO" id="GO:0009307">
    <property type="term" value="P:DNA restriction-modification system"/>
    <property type="evidence" value="ECO:0007669"/>
    <property type="project" value="UniProtKB-KW"/>
</dbReference>
<dbReference type="PANTHER" id="PTHR30408:SF12">
    <property type="entry name" value="TYPE I RESTRICTION ENZYME MJAVIII SPECIFICITY SUBUNIT"/>
    <property type="match status" value="1"/>
</dbReference>
<evidence type="ECO:0000256" key="2">
    <source>
        <dbReference type="ARBA" id="ARBA00023125"/>
    </source>
</evidence>
<name>A0A1U7M5G1_TISCR</name>
<dbReference type="InterPro" id="IPR052021">
    <property type="entry name" value="Type-I_RS_S_subunit"/>
</dbReference>
<accession>A0A1U7M5G1</accession>
<dbReference type="RefSeq" id="WP_075726848.1">
    <property type="nucleotide sequence ID" value="NZ_LTDM01000028.1"/>
</dbReference>
<dbReference type="InterPro" id="IPR044946">
    <property type="entry name" value="Restrct_endonuc_typeI_TRD_sf"/>
</dbReference>
<dbReference type="Proteomes" id="UP000186112">
    <property type="component" value="Unassembled WGS sequence"/>
</dbReference>
<dbReference type="SUPFAM" id="SSF116734">
    <property type="entry name" value="DNA methylase specificity domain"/>
    <property type="match status" value="2"/>
</dbReference>
<evidence type="ECO:0000256" key="1">
    <source>
        <dbReference type="ARBA" id="ARBA00022747"/>
    </source>
</evidence>
<dbReference type="OrthoDB" id="9795776at2"/>
<organism evidence="3 4">
    <name type="scientific">Tissierella creatinophila DSM 6911</name>
    <dbReference type="NCBI Taxonomy" id="1123403"/>
    <lineage>
        <taxon>Bacteria</taxon>
        <taxon>Bacillati</taxon>
        <taxon>Bacillota</taxon>
        <taxon>Tissierellia</taxon>
        <taxon>Tissierellales</taxon>
        <taxon>Tissierellaceae</taxon>
        <taxon>Tissierella</taxon>
    </lineage>
</organism>
<dbReference type="Gene3D" id="3.90.220.20">
    <property type="entry name" value="DNA methylase specificity domains"/>
    <property type="match status" value="1"/>
</dbReference>
<evidence type="ECO:0000313" key="4">
    <source>
        <dbReference type="Proteomes" id="UP000186112"/>
    </source>
</evidence>
<sequence length="366" mass="43064">MKINNYEFNKFATKKTMRMDFKFYNWFYEKKGYLNSAKLGEIIDYSYKGHAFKGSDFSSHGNIYVLKGTNFKEDFTIDYDNIEFLPDNYYHCEKYSKFAIEKDEIIISLVGSIGKMVLIEEKIPALLNQNNISIKLKQGFNPKLYIYILENILREIVEVLYKVSGYSFISVDELFDIDVPIFSKIEQKDFLNEIIRYEKELKLKSNQIKSNSDIINEKIIQEFDIDMEKVMNIEIQEKKTITFKEIYNLNSKLRLSYRFNKAIELQKEILSNCDCIGKLSLYNLKTKNGWSPTCNKFSSKYIVLGIDSVNIDTHLTFDNLKYCDEEKENMDDFFIKENDLFLTRGNTTDLVAMASIARNINDKYIS</sequence>
<keyword evidence="4" id="KW-1185">Reference proteome</keyword>
<dbReference type="EMBL" id="LTDM01000028">
    <property type="protein sequence ID" value="OLS02428.1"/>
    <property type="molecule type" value="Genomic_DNA"/>
</dbReference>
<gene>
    <name evidence="3" type="ORF">TICRE_15800</name>
</gene>
<reference evidence="3 4" key="1">
    <citation type="submission" date="2016-02" db="EMBL/GenBank/DDBJ databases">
        <title>Genome sequence of Tissierella creatinophila DSM 6911.</title>
        <authorList>
            <person name="Poehlein A."/>
            <person name="Daniel R."/>
        </authorList>
    </citation>
    <scope>NUCLEOTIDE SEQUENCE [LARGE SCALE GENOMIC DNA]</scope>
    <source>
        <strain evidence="3 4">DSM 6911</strain>
    </source>
</reference>
<dbReference type="GO" id="GO:0003677">
    <property type="term" value="F:DNA binding"/>
    <property type="evidence" value="ECO:0007669"/>
    <property type="project" value="UniProtKB-KW"/>
</dbReference>
<dbReference type="AlphaFoldDB" id="A0A1U7M5G1"/>
<keyword evidence="1" id="KW-0680">Restriction system</keyword>
<protein>
    <submittedName>
        <fullName evidence="3">EcoKI restriction-modification system protein HsdS</fullName>
    </submittedName>
</protein>
<keyword evidence="2" id="KW-0238">DNA-binding</keyword>
<comment type="caution">
    <text evidence="3">The sequence shown here is derived from an EMBL/GenBank/DDBJ whole genome shotgun (WGS) entry which is preliminary data.</text>
</comment>
<proteinExistence type="predicted"/>
<dbReference type="PANTHER" id="PTHR30408">
    <property type="entry name" value="TYPE-1 RESTRICTION ENZYME ECOKI SPECIFICITY PROTEIN"/>
    <property type="match status" value="1"/>
</dbReference>
<dbReference type="REBASE" id="193716">
    <property type="entry name" value="Tcr6911ORF15790P"/>
</dbReference>
<evidence type="ECO:0000313" key="3">
    <source>
        <dbReference type="EMBL" id="OLS02428.1"/>
    </source>
</evidence>